<dbReference type="InterPro" id="IPR008964">
    <property type="entry name" value="Invasin/intimin_cell_adhesion"/>
</dbReference>
<evidence type="ECO:0000256" key="1">
    <source>
        <dbReference type="ARBA" id="ARBA00010116"/>
    </source>
</evidence>
<gene>
    <name evidence="3" type="ORF">MBBTH_20790</name>
</gene>
<sequence length="590" mass="63484">MTHKTLGMSLLLLLVIVLSLSSVQAANQTDITSQDASDILSDVNVDGNTAADIQNAIDNANEGDTVNLGKDKQYNVNSTIQITKKVSIKGENVNITSENAFQIRSTDNVEINGITFINPNGLPDYGGSMKGNAIYAQATRSLVIDNCRFINYAYGIDMYSSVDGIVKNSYFTGTTTGVVPDRADSGTKALQLMGSSNIQVINNTFSGHILDGLSIASASSKIFVENNTFINNTYAIYYGGASTEGNILRNNRFITCGMINTSYTGKLGFTKVDYQNLPVISLQKASSSIIIDNNTFIVKNGNLLILSEAENTAHGFPSVIGGITITNNTVLKADVSVDGSTVDFYNINVVSSLAINTIDEINVKDNDFSDIPDIKKFEIKFNSIQTSDNDVYIPKTSINTMMQVTYVKDGRVIIKLTSISGDELTGEKITYTVNGGSSVTDTTDEYGQIYINDLSGESKIEAKYLGSDTYAQSTFSITADTSKQTTTAPAATPTVKVTKKATTLSIAKKTFKKKATKKLTATLKSSGKAIKNKKITFKVNGKTYSAKTNAKGVATVKIKLTKKGTFKYTAKFAGDATYKAVSKTSKIKVK</sequence>
<dbReference type="Gene3D" id="2.160.20.10">
    <property type="entry name" value="Single-stranded right-handed beta-helix, Pectin lyase-like"/>
    <property type="match status" value="1"/>
</dbReference>
<dbReference type="InterPro" id="IPR003344">
    <property type="entry name" value="Big_1_dom"/>
</dbReference>
<feature type="domain" description="Big-1" evidence="2">
    <location>
        <begin position="501"/>
        <end position="590"/>
    </location>
</feature>
<dbReference type="SMART" id="SM00710">
    <property type="entry name" value="PbH1"/>
    <property type="match status" value="7"/>
</dbReference>
<name>A0A315XL11_9EURY</name>
<dbReference type="InterPro" id="IPR011050">
    <property type="entry name" value="Pectin_lyase_fold/virulence"/>
</dbReference>
<evidence type="ECO:0000313" key="3">
    <source>
        <dbReference type="EMBL" id="PWB84935.1"/>
    </source>
</evidence>
<reference evidence="3 4" key="1">
    <citation type="submission" date="2017-03" db="EMBL/GenBank/DDBJ databases">
        <title>Genome sequence of Methanobrevibacter thaueri.</title>
        <authorList>
            <person name="Poehlein A."/>
            <person name="Seedorf H."/>
            <person name="Daniel R."/>
        </authorList>
    </citation>
    <scope>NUCLEOTIDE SEQUENCE [LARGE SCALE GENOMIC DNA]</scope>
    <source>
        <strain evidence="3 4">DSM 11995</strain>
    </source>
</reference>
<dbReference type="InterPro" id="IPR012334">
    <property type="entry name" value="Pectin_lyas_fold"/>
</dbReference>
<dbReference type="Proteomes" id="UP000251717">
    <property type="component" value="Unassembled WGS sequence"/>
</dbReference>
<dbReference type="OrthoDB" id="78104at2157"/>
<comment type="caution">
    <text evidence="3">The sequence shown here is derived from an EMBL/GenBank/DDBJ whole genome shotgun (WGS) entry which is preliminary data.</text>
</comment>
<dbReference type="RefSeq" id="WP_116592960.1">
    <property type="nucleotide sequence ID" value="NZ_MZGS01000029.1"/>
</dbReference>
<dbReference type="SUPFAM" id="SSF51126">
    <property type="entry name" value="Pectin lyase-like"/>
    <property type="match status" value="1"/>
</dbReference>
<dbReference type="InterPro" id="IPR006626">
    <property type="entry name" value="PbH1"/>
</dbReference>
<dbReference type="SUPFAM" id="SSF49373">
    <property type="entry name" value="Invasin/intimin cell-adhesion fragments"/>
    <property type="match status" value="1"/>
</dbReference>
<keyword evidence="4" id="KW-1185">Reference proteome</keyword>
<proteinExistence type="inferred from homology"/>
<accession>A0A315XL11</accession>
<evidence type="ECO:0000259" key="2">
    <source>
        <dbReference type="PROSITE" id="PS51127"/>
    </source>
</evidence>
<dbReference type="InterPro" id="IPR013783">
    <property type="entry name" value="Ig-like_fold"/>
</dbReference>
<dbReference type="Pfam" id="PF13229">
    <property type="entry name" value="Beta_helix"/>
    <property type="match status" value="1"/>
</dbReference>
<dbReference type="AlphaFoldDB" id="A0A315XL11"/>
<dbReference type="InterPro" id="IPR039448">
    <property type="entry name" value="Beta_helix"/>
</dbReference>
<evidence type="ECO:0000313" key="4">
    <source>
        <dbReference type="Proteomes" id="UP000251717"/>
    </source>
</evidence>
<protein>
    <recommendedName>
        <fullName evidence="2">Big-1 domain-containing protein</fullName>
    </recommendedName>
</protein>
<organism evidence="3 4">
    <name type="scientific">Methanobrevibacter thaueri</name>
    <dbReference type="NCBI Taxonomy" id="190975"/>
    <lineage>
        <taxon>Archaea</taxon>
        <taxon>Methanobacteriati</taxon>
        <taxon>Methanobacteriota</taxon>
        <taxon>Methanomada group</taxon>
        <taxon>Methanobacteria</taxon>
        <taxon>Methanobacteriales</taxon>
        <taxon>Methanobacteriaceae</taxon>
        <taxon>Methanobrevibacter</taxon>
    </lineage>
</organism>
<dbReference type="PROSITE" id="PS51127">
    <property type="entry name" value="BIG1"/>
    <property type="match status" value="1"/>
</dbReference>
<dbReference type="EMBL" id="MZGS01000029">
    <property type="protein sequence ID" value="PWB84935.1"/>
    <property type="molecule type" value="Genomic_DNA"/>
</dbReference>
<comment type="similarity">
    <text evidence="1">Belongs to the intimin/invasin family.</text>
</comment>
<dbReference type="Gene3D" id="2.60.40.10">
    <property type="entry name" value="Immunoglobulins"/>
    <property type="match status" value="1"/>
</dbReference>